<protein>
    <submittedName>
        <fullName evidence="3">Uncharacterized protein</fullName>
    </submittedName>
</protein>
<evidence type="ECO:0000313" key="4">
    <source>
        <dbReference type="Proteomes" id="UP000646827"/>
    </source>
</evidence>
<sequence length="264" mass="30986">MTNRDEISPEELQELLEIARELKLKANERDRKGIYELPPQILNDLEETNNRILQDTLKQYSKDLLNYEGKQWTKSGAINKAFSYELKRQNVEATTVIQTKYKDGDRLRQAGRATTEIYEDLEFILDNEQAPTKEELENIMEKVRRLAVFNFAMGKTIDNETKEIARKALRLPSSVRYIEDEEDTGKDLAFSPESVQKIQQARYEQAVVRGASNNRRGFQNDGRKHGRSWGSRWNKKPFFGRKDQRPWRNNNNSPHHDEQQTKQP</sequence>
<feature type="coiled-coil region" evidence="1">
    <location>
        <begin position="12"/>
        <end position="70"/>
    </location>
</feature>
<evidence type="ECO:0000256" key="2">
    <source>
        <dbReference type="SAM" id="MobiDB-lite"/>
    </source>
</evidence>
<feature type="region of interest" description="Disordered" evidence="2">
    <location>
        <begin position="209"/>
        <end position="264"/>
    </location>
</feature>
<comment type="caution">
    <text evidence="3">The sequence shown here is derived from an EMBL/GenBank/DDBJ whole genome shotgun (WGS) entry which is preliminary data.</text>
</comment>
<proteinExistence type="predicted"/>
<reference evidence="3 4" key="1">
    <citation type="submission" date="2020-12" db="EMBL/GenBank/DDBJ databases">
        <title>Metabolic potential, ecology and presence of endohyphal bacteria is reflected in genomic diversity of Mucoromycotina.</title>
        <authorList>
            <person name="Muszewska A."/>
            <person name="Okrasinska A."/>
            <person name="Steczkiewicz K."/>
            <person name="Drgas O."/>
            <person name="Orlowska M."/>
            <person name="Perlinska-Lenart U."/>
            <person name="Aleksandrzak-Piekarczyk T."/>
            <person name="Szatraj K."/>
            <person name="Zielenkiewicz U."/>
            <person name="Pilsyk S."/>
            <person name="Malc E."/>
            <person name="Mieczkowski P."/>
            <person name="Kruszewska J.S."/>
            <person name="Biernat P."/>
            <person name="Pawlowska J."/>
        </authorList>
    </citation>
    <scope>NUCLEOTIDE SEQUENCE [LARGE SCALE GENOMIC DNA]</scope>
    <source>
        <strain evidence="3 4">CBS 142.35</strain>
    </source>
</reference>
<dbReference type="AlphaFoldDB" id="A0A8H7RUZ1"/>
<organism evidence="3 4">
    <name type="scientific">Circinella minor</name>
    <dbReference type="NCBI Taxonomy" id="1195481"/>
    <lineage>
        <taxon>Eukaryota</taxon>
        <taxon>Fungi</taxon>
        <taxon>Fungi incertae sedis</taxon>
        <taxon>Mucoromycota</taxon>
        <taxon>Mucoromycotina</taxon>
        <taxon>Mucoromycetes</taxon>
        <taxon>Mucorales</taxon>
        <taxon>Lichtheimiaceae</taxon>
        <taxon>Circinella</taxon>
    </lineage>
</organism>
<evidence type="ECO:0000313" key="3">
    <source>
        <dbReference type="EMBL" id="KAG2217083.1"/>
    </source>
</evidence>
<gene>
    <name evidence="3" type="ORF">INT45_004072</name>
</gene>
<accession>A0A8H7RUZ1</accession>
<keyword evidence="1" id="KW-0175">Coiled coil</keyword>
<dbReference type="OrthoDB" id="2267579at2759"/>
<name>A0A8H7RUZ1_9FUNG</name>
<feature type="compositionally biased region" description="Basic and acidic residues" evidence="2">
    <location>
        <begin position="254"/>
        <end position="264"/>
    </location>
</feature>
<keyword evidence="4" id="KW-1185">Reference proteome</keyword>
<dbReference type="EMBL" id="JAEPRB010000329">
    <property type="protein sequence ID" value="KAG2217083.1"/>
    <property type="molecule type" value="Genomic_DNA"/>
</dbReference>
<evidence type="ECO:0000256" key="1">
    <source>
        <dbReference type="SAM" id="Coils"/>
    </source>
</evidence>
<dbReference type="Proteomes" id="UP000646827">
    <property type="component" value="Unassembled WGS sequence"/>
</dbReference>